<protein>
    <submittedName>
        <fullName evidence="1">Uncharacterized protein</fullName>
    </submittedName>
</protein>
<keyword evidence="2" id="KW-1185">Reference proteome</keyword>
<comment type="caution">
    <text evidence="1">The sequence shown here is derived from an EMBL/GenBank/DDBJ whole genome shotgun (WGS) entry which is preliminary data.</text>
</comment>
<accession>A0AAN4VZY7</accession>
<evidence type="ECO:0000313" key="2">
    <source>
        <dbReference type="Proteomes" id="UP001310022"/>
    </source>
</evidence>
<gene>
    <name evidence="1" type="ORF">PEDI_34100</name>
</gene>
<sequence length="47" mass="5013">MAKKNNVAGLLNKHKVAYELLTYEVEKEGERGGVGGCKNGTGYSANL</sequence>
<proteinExistence type="predicted"/>
<reference evidence="1 2" key="1">
    <citation type="submission" date="2021-12" db="EMBL/GenBank/DDBJ databases">
        <title>Genome sequencing of bacteria with rrn-lacking chromosome and rrn-plasmid.</title>
        <authorList>
            <person name="Anda M."/>
            <person name="Iwasaki W."/>
        </authorList>
    </citation>
    <scope>NUCLEOTIDE SEQUENCE [LARGE SCALE GENOMIC DNA]</scope>
    <source>
        <strain evidence="1 2">NBRC 15940</strain>
    </source>
</reference>
<dbReference type="AlphaFoldDB" id="A0AAN4VZY7"/>
<organism evidence="1 2">
    <name type="scientific">Persicobacter diffluens</name>
    <dbReference type="NCBI Taxonomy" id="981"/>
    <lineage>
        <taxon>Bacteria</taxon>
        <taxon>Pseudomonadati</taxon>
        <taxon>Bacteroidota</taxon>
        <taxon>Cytophagia</taxon>
        <taxon>Cytophagales</taxon>
        <taxon>Persicobacteraceae</taxon>
        <taxon>Persicobacter</taxon>
    </lineage>
</organism>
<name>A0AAN4VZY7_9BACT</name>
<evidence type="ECO:0000313" key="1">
    <source>
        <dbReference type="EMBL" id="GJM62858.1"/>
    </source>
</evidence>
<dbReference type="EMBL" id="BQKE01000002">
    <property type="protein sequence ID" value="GJM62858.1"/>
    <property type="molecule type" value="Genomic_DNA"/>
</dbReference>
<dbReference type="Proteomes" id="UP001310022">
    <property type="component" value="Unassembled WGS sequence"/>
</dbReference>
<dbReference type="RefSeq" id="WP_338238089.1">
    <property type="nucleotide sequence ID" value="NZ_BQKE01000002.1"/>
</dbReference>